<keyword evidence="5" id="KW-1133">Transmembrane helix</keyword>
<evidence type="ECO:0000256" key="4">
    <source>
        <dbReference type="PROSITE-ProRule" id="PRU00433"/>
    </source>
</evidence>
<dbReference type="Gene3D" id="1.10.760.10">
    <property type="entry name" value="Cytochrome c-like domain"/>
    <property type="match status" value="2"/>
</dbReference>
<dbReference type="Pfam" id="PF21342">
    <property type="entry name" value="SoxA-TsdA_cyt-c"/>
    <property type="match status" value="1"/>
</dbReference>
<evidence type="ECO:0000256" key="3">
    <source>
        <dbReference type="ARBA" id="ARBA00023004"/>
    </source>
</evidence>
<evidence type="ECO:0000256" key="2">
    <source>
        <dbReference type="ARBA" id="ARBA00022723"/>
    </source>
</evidence>
<dbReference type="InterPro" id="IPR009056">
    <property type="entry name" value="Cyt_c-like_dom"/>
</dbReference>
<dbReference type="InterPro" id="IPR036909">
    <property type="entry name" value="Cyt_c-like_dom_sf"/>
</dbReference>
<accession>A0A9D2HFB9</accession>
<reference evidence="7" key="1">
    <citation type="journal article" date="2021" name="PeerJ">
        <title>Extensive microbial diversity within the chicken gut microbiome revealed by metagenomics and culture.</title>
        <authorList>
            <person name="Gilroy R."/>
            <person name="Ravi A."/>
            <person name="Getino M."/>
            <person name="Pursley I."/>
            <person name="Horton D.L."/>
            <person name="Alikhan N.F."/>
            <person name="Baker D."/>
            <person name="Gharbi K."/>
            <person name="Hall N."/>
            <person name="Watson M."/>
            <person name="Adriaenssens E.M."/>
            <person name="Foster-Nyarko E."/>
            <person name="Jarju S."/>
            <person name="Secka A."/>
            <person name="Antonio M."/>
            <person name="Oren A."/>
            <person name="Chaudhuri R.R."/>
            <person name="La Ragione R."/>
            <person name="Hildebrand F."/>
            <person name="Pallen M.J."/>
        </authorList>
    </citation>
    <scope>NUCLEOTIDE SEQUENCE</scope>
    <source>
        <strain evidence="7">CHK186-16707</strain>
    </source>
</reference>
<sequence length="291" mass="32330">MRTRHVFFALTLTVLLLAVGVWILGFFRSTLTTKRLAVEQEAPDVKAVLSTDRPFFAPPRPEDAPEDIRGEVMLGYLIMTQTDKYAGEYVGNDLTCSSCHFEGGRSLDTISLAGVGAVYPQFRSRQDYTTDLAMRTQDCFERSMNGRAPALDSQVMQSLLVYMQWISKGIPIYSKLPWALPSKLDSDHKPDAAHGATVYRDVCARCHGDRGQGTAIAPPLWGDGSYNDGAGMHRVTTFSVFAWRFMPKNAPSLTQEQALDVAAYVNGQPRPHMESAHSDKIRRVIPLPESE</sequence>
<keyword evidence="5" id="KW-0812">Transmembrane</keyword>
<feature type="domain" description="Cytochrome c" evidence="6">
    <location>
        <begin position="190"/>
        <end position="269"/>
    </location>
</feature>
<dbReference type="PANTHER" id="PTHR35008">
    <property type="entry name" value="BLL4482 PROTEIN-RELATED"/>
    <property type="match status" value="1"/>
</dbReference>
<dbReference type="PROSITE" id="PS51007">
    <property type="entry name" value="CYTC"/>
    <property type="match status" value="1"/>
</dbReference>
<dbReference type="PANTHER" id="PTHR35008:SF8">
    <property type="entry name" value="ALCOHOL DEHYDROGENASE CYTOCHROME C SUBUNIT"/>
    <property type="match status" value="1"/>
</dbReference>
<evidence type="ECO:0000256" key="5">
    <source>
        <dbReference type="SAM" id="Phobius"/>
    </source>
</evidence>
<dbReference type="GO" id="GO:0020037">
    <property type="term" value="F:heme binding"/>
    <property type="evidence" value="ECO:0007669"/>
    <property type="project" value="InterPro"/>
</dbReference>
<dbReference type="GO" id="GO:0009055">
    <property type="term" value="F:electron transfer activity"/>
    <property type="evidence" value="ECO:0007669"/>
    <property type="project" value="InterPro"/>
</dbReference>
<proteinExistence type="predicted"/>
<keyword evidence="2 4" id="KW-0479">Metal-binding</keyword>
<protein>
    <submittedName>
        <fullName evidence="7">C-type cytochrome</fullName>
    </submittedName>
</protein>
<dbReference type="Proteomes" id="UP000824225">
    <property type="component" value="Unassembled WGS sequence"/>
</dbReference>
<dbReference type="SUPFAM" id="SSF46626">
    <property type="entry name" value="Cytochrome c"/>
    <property type="match status" value="2"/>
</dbReference>
<reference evidence="7" key="2">
    <citation type="submission" date="2021-04" db="EMBL/GenBank/DDBJ databases">
        <authorList>
            <person name="Gilroy R."/>
        </authorList>
    </citation>
    <scope>NUCLEOTIDE SEQUENCE</scope>
    <source>
        <strain evidence="7">CHK186-16707</strain>
    </source>
</reference>
<name>A0A9D2HFB9_9BACT</name>
<evidence type="ECO:0000313" key="7">
    <source>
        <dbReference type="EMBL" id="HJA09141.1"/>
    </source>
</evidence>
<keyword evidence="1 4" id="KW-0349">Heme</keyword>
<gene>
    <name evidence="7" type="ORF">H9962_08140</name>
</gene>
<dbReference type="InterPro" id="IPR051459">
    <property type="entry name" value="Cytochrome_c-type_DH"/>
</dbReference>
<dbReference type="GO" id="GO:0046872">
    <property type="term" value="F:metal ion binding"/>
    <property type="evidence" value="ECO:0007669"/>
    <property type="project" value="UniProtKB-KW"/>
</dbReference>
<evidence type="ECO:0000313" key="8">
    <source>
        <dbReference type="Proteomes" id="UP000824225"/>
    </source>
</evidence>
<feature type="transmembrane region" description="Helical" evidence="5">
    <location>
        <begin position="6"/>
        <end position="27"/>
    </location>
</feature>
<dbReference type="EMBL" id="DXAN01000026">
    <property type="protein sequence ID" value="HJA09141.1"/>
    <property type="molecule type" value="Genomic_DNA"/>
</dbReference>
<keyword evidence="5" id="KW-0472">Membrane</keyword>
<keyword evidence="3 4" id="KW-0408">Iron</keyword>
<dbReference type="Pfam" id="PF13442">
    <property type="entry name" value="Cytochrome_CBB3"/>
    <property type="match status" value="1"/>
</dbReference>
<dbReference type="AlphaFoldDB" id="A0A9D2HFB9"/>
<evidence type="ECO:0000259" key="6">
    <source>
        <dbReference type="PROSITE" id="PS51007"/>
    </source>
</evidence>
<comment type="caution">
    <text evidence="7">The sequence shown here is derived from an EMBL/GenBank/DDBJ whole genome shotgun (WGS) entry which is preliminary data.</text>
</comment>
<evidence type="ECO:0000256" key="1">
    <source>
        <dbReference type="ARBA" id="ARBA00022617"/>
    </source>
</evidence>
<organism evidence="7 8">
    <name type="scientific">Candidatus Mailhella merdigallinarum</name>
    <dbReference type="NCBI Taxonomy" id="2838658"/>
    <lineage>
        <taxon>Bacteria</taxon>
        <taxon>Pseudomonadati</taxon>
        <taxon>Thermodesulfobacteriota</taxon>
        <taxon>Desulfovibrionia</taxon>
        <taxon>Desulfovibrionales</taxon>
        <taxon>Desulfovibrionaceae</taxon>
        <taxon>Mailhella</taxon>
    </lineage>
</organism>